<keyword evidence="2" id="KW-0830">Ubiquinone</keyword>
<accession>A0A3D9FH66</accession>
<dbReference type="Proteomes" id="UP000256310">
    <property type="component" value="Unassembled WGS sequence"/>
</dbReference>
<organism evidence="2 3">
    <name type="scientific">Parasphingopyxis lamellibrachiae</name>
    <dbReference type="NCBI Taxonomy" id="680125"/>
    <lineage>
        <taxon>Bacteria</taxon>
        <taxon>Pseudomonadati</taxon>
        <taxon>Pseudomonadota</taxon>
        <taxon>Alphaproteobacteria</taxon>
        <taxon>Sphingomonadales</taxon>
        <taxon>Sphingomonadaceae</taxon>
        <taxon>Parasphingopyxis</taxon>
    </lineage>
</organism>
<comment type="caution">
    <text evidence="2">The sequence shown here is derived from an EMBL/GenBank/DDBJ whole genome shotgun (WGS) entry which is preliminary data.</text>
</comment>
<protein>
    <submittedName>
        <fullName evidence="2">Ubiquinone biosynthesis protein COQ4</fullName>
    </submittedName>
</protein>
<feature type="region of interest" description="Disordered" evidence="1">
    <location>
        <begin position="257"/>
        <end position="276"/>
    </location>
</feature>
<name>A0A3D9FH66_9SPHN</name>
<proteinExistence type="predicted"/>
<gene>
    <name evidence="2" type="ORF">DFR46_1454</name>
</gene>
<dbReference type="GO" id="GO:0006744">
    <property type="term" value="P:ubiquinone biosynthetic process"/>
    <property type="evidence" value="ECO:0007669"/>
    <property type="project" value="InterPro"/>
</dbReference>
<evidence type="ECO:0000256" key="1">
    <source>
        <dbReference type="SAM" id="MobiDB-lite"/>
    </source>
</evidence>
<evidence type="ECO:0000313" key="2">
    <source>
        <dbReference type="EMBL" id="RED16431.1"/>
    </source>
</evidence>
<dbReference type="InterPro" id="IPR007715">
    <property type="entry name" value="Coq4"/>
</dbReference>
<dbReference type="AlphaFoldDB" id="A0A3D9FH66"/>
<keyword evidence="3" id="KW-1185">Reference proteome</keyword>
<sequence>MRMETIAAISDMPVAVHPDRPRLRKRPLKALHHFRELLKDKEDTEQVFWIFEALARKSFRDEAVRFGTSEQGRAIHASEPYLPTILDDHDRLRAMPEGSVAHAYCDFMEAEGLTAAGLVAEGEKMGKPRYNDLIQWYGNRNRDTHDLLHVLTGYGRDSLGEQCVLAFTYGQDPSFAHLFIAYAGGFNLKKETGTRAPIFRAIGEAKRHGKAGPRVWEMNITELLAEPLDAARERLNIGVPRAYHEAHRILREEGRDPYDLLAKSGPSDGMESAQPA</sequence>
<dbReference type="Pfam" id="PF05019">
    <property type="entry name" value="Coq4"/>
    <property type="match status" value="1"/>
</dbReference>
<reference evidence="2 3" key="1">
    <citation type="submission" date="2018-07" db="EMBL/GenBank/DDBJ databases">
        <title>Genomic Encyclopedia of Type Strains, Phase IV (KMG-IV): sequencing the most valuable type-strain genomes for metagenomic binning, comparative biology and taxonomic classification.</title>
        <authorList>
            <person name="Goeker M."/>
        </authorList>
    </citation>
    <scope>NUCLEOTIDE SEQUENCE [LARGE SCALE GENOMIC DNA]</scope>
    <source>
        <strain evidence="2 3">DSM 26725</strain>
    </source>
</reference>
<dbReference type="EMBL" id="QRDP01000004">
    <property type="protein sequence ID" value="RED16431.1"/>
    <property type="molecule type" value="Genomic_DNA"/>
</dbReference>
<evidence type="ECO:0000313" key="3">
    <source>
        <dbReference type="Proteomes" id="UP000256310"/>
    </source>
</evidence>